<evidence type="ECO:0000259" key="1">
    <source>
        <dbReference type="Pfam" id="PF04230"/>
    </source>
</evidence>
<evidence type="ECO:0000313" key="2">
    <source>
        <dbReference type="EMBL" id="MBK1882856.1"/>
    </source>
</evidence>
<feature type="domain" description="Polysaccharide pyruvyl transferase" evidence="1">
    <location>
        <begin position="13"/>
        <end position="310"/>
    </location>
</feature>
<gene>
    <name evidence="2" type="ORF">JIN85_10545</name>
</gene>
<evidence type="ECO:0000313" key="3">
    <source>
        <dbReference type="Proteomes" id="UP000603141"/>
    </source>
</evidence>
<dbReference type="EMBL" id="JAENIJ010000014">
    <property type="protein sequence ID" value="MBK1882856.1"/>
    <property type="molecule type" value="Genomic_DNA"/>
</dbReference>
<dbReference type="Proteomes" id="UP000603141">
    <property type="component" value="Unassembled WGS sequence"/>
</dbReference>
<organism evidence="2 3">
    <name type="scientific">Luteolibacter pohnpeiensis</name>
    <dbReference type="NCBI Taxonomy" id="454153"/>
    <lineage>
        <taxon>Bacteria</taxon>
        <taxon>Pseudomonadati</taxon>
        <taxon>Verrucomicrobiota</taxon>
        <taxon>Verrucomicrobiia</taxon>
        <taxon>Verrucomicrobiales</taxon>
        <taxon>Verrucomicrobiaceae</taxon>
        <taxon>Luteolibacter</taxon>
    </lineage>
</organism>
<name>A0A934S8M2_9BACT</name>
<dbReference type="PANTHER" id="PTHR36836">
    <property type="entry name" value="COLANIC ACID BIOSYNTHESIS PROTEIN WCAK"/>
    <property type="match status" value="1"/>
</dbReference>
<protein>
    <submittedName>
        <fullName evidence="2">Polysaccharide pyruvyl transferase family protein</fullName>
    </submittedName>
</protein>
<dbReference type="PANTHER" id="PTHR36836:SF1">
    <property type="entry name" value="COLANIC ACID BIOSYNTHESIS PROTEIN WCAK"/>
    <property type="match status" value="1"/>
</dbReference>
<dbReference type="Pfam" id="PF04230">
    <property type="entry name" value="PS_pyruv_trans"/>
    <property type="match status" value="1"/>
</dbReference>
<accession>A0A934S8M2</accession>
<dbReference type="InterPro" id="IPR007345">
    <property type="entry name" value="Polysacch_pyruvyl_Trfase"/>
</dbReference>
<keyword evidence="3" id="KW-1185">Reference proteome</keyword>
<sequence length="378" mass="42520">MKKIEVLGIGFPNKGAELMLQSVIERLIEVPDNPAALVLQTYHPYKQRIRFKAYQKFWVEKKFFELGRITELMPKTLLSKFGIIKDSDIGVLLDCSGFAYGDQWGYQKANRRLGRNIKRWKKEGKKVILMPQAFGPFKNQQLKDEIGLIIDHADLIFARDPESLKHLQEIRPDAKNVTISADMTIGLTPKPELALPETAGRPCLIPNQKMLEKGGLNEGGYVDFFASIAKELLSRGLNPYLLLHEGPKDLKLCEDIKAKVGANIDVICPEDPVVIKATIGSSLFVVTSRFHGFVSSLSQGVPCVATSWSHKYEMLANEFQIEDAIASISDPSWPAKIADRCADQDYMVEVRAKLKATSQQKKKEVQRMWDKVKSCANL</sequence>
<comment type="caution">
    <text evidence="2">The sequence shown here is derived from an EMBL/GenBank/DDBJ whole genome shotgun (WGS) entry which is preliminary data.</text>
</comment>
<dbReference type="RefSeq" id="WP_200270388.1">
    <property type="nucleotide sequence ID" value="NZ_JAENIJ010000014.1"/>
</dbReference>
<dbReference type="AlphaFoldDB" id="A0A934S8M2"/>
<proteinExistence type="predicted"/>
<keyword evidence="2" id="KW-0808">Transferase</keyword>
<dbReference type="GO" id="GO:0016740">
    <property type="term" value="F:transferase activity"/>
    <property type="evidence" value="ECO:0007669"/>
    <property type="project" value="UniProtKB-KW"/>
</dbReference>
<reference evidence="2" key="1">
    <citation type="submission" date="2021-01" db="EMBL/GenBank/DDBJ databases">
        <title>Modified the classification status of verrucomicrobia.</title>
        <authorList>
            <person name="Feng X."/>
        </authorList>
    </citation>
    <scope>NUCLEOTIDE SEQUENCE</scope>
    <source>
        <strain evidence="2">KCTC 22041</strain>
    </source>
</reference>